<dbReference type="EMBL" id="BJWL01000024">
    <property type="protein sequence ID" value="GFZ15542.1"/>
    <property type="molecule type" value="Genomic_DNA"/>
</dbReference>
<sequence length="45" mass="5283">MPQDQLGLIRRSRRMYRSVGDRDDRGWTMLHIGARKGDLRESPKA</sequence>
<evidence type="ECO:0000313" key="2">
    <source>
        <dbReference type="Proteomes" id="UP000585474"/>
    </source>
</evidence>
<evidence type="ECO:0008006" key="3">
    <source>
        <dbReference type="Google" id="ProtNLM"/>
    </source>
</evidence>
<accession>A0A7J0GXM8</accession>
<dbReference type="AlphaFoldDB" id="A0A7J0GXM8"/>
<proteinExistence type="predicted"/>
<dbReference type="Proteomes" id="UP000585474">
    <property type="component" value="Unassembled WGS sequence"/>
</dbReference>
<comment type="caution">
    <text evidence="1">The sequence shown here is derived from an EMBL/GenBank/DDBJ whole genome shotgun (WGS) entry which is preliminary data.</text>
</comment>
<organism evidence="1 2">
    <name type="scientific">Actinidia rufa</name>
    <dbReference type="NCBI Taxonomy" id="165716"/>
    <lineage>
        <taxon>Eukaryota</taxon>
        <taxon>Viridiplantae</taxon>
        <taxon>Streptophyta</taxon>
        <taxon>Embryophyta</taxon>
        <taxon>Tracheophyta</taxon>
        <taxon>Spermatophyta</taxon>
        <taxon>Magnoliopsida</taxon>
        <taxon>eudicotyledons</taxon>
        <taxon>Gunneridae</taxon>
        <taxon>Pentapetalae</taxon>
        <taxon>asterids</taxon>
        <taxon>Ericales</taxon>
        <taxon>Actinidiaceae</taxon>
        <taxon>Actinidia</taxon>
    </lineage>
</organism>
<protein>
    <recommendedName>
        <fullName evidence="3">Ankyrin repeat family protein</fullName>
    </recommendedName>
</protein>
<evidence type="ECO:0000313" key="1">
    <source>
        <dbReference type="EMBL" id="GFZ15542.1"/>
    </source>
</evidence>
<name>A0A7J0GXM8_9ERIC</name>
<gene>
    <name evidence="1" type="ORF">Acr_24g0017320</name>
</gene>
<keyword evidence="2" id="KW-1185">Reference proteome</keyword>
<reference evidence="1 2" key="1">
    <citation type="submission" date="2019-07" db="EMBL/GenBank/DDBJ databases">
        <title>De Novo Assembly of kiwifruit Actinidia rufa.</title>
        <authorList>
            <person name="Sugita-Konishi S."/>
            <person name="Sato K."/>
            <person name="Mori E."/>
            <person name="Abe Y."/>
            <person name="Kisaki G."/>
            <person name="Hamano K."/>
            <person name="Suezawa K."/>
            <person name="Otani M."/>
            <person name="Fukuda T."/>
            <person name="Manabe T."/>
            <person name="Gomi K."/>
            <person name="Tabuchi M."/>
            <person name="Akimitsu K."/>
            <person name="Kataoka I."/>
        </authorList>
    </citation>
    <scope>NUCLEOTIDE SEQUENCE [LARGE SCALE GENOMIC DNA]</scope>
    <source>
        <strain evidence="2">cv. Fuchu</strain>
    </source>
</reference>
<dbReference type="OrthoDB" id="1719861at2759"/>